<dbReference type="PANTHER" id="PTHR43620:SF7">
    <property type="entry name" value="GLYCEROPHOSPHODIESTER PHOSPHODIESTERASE GDPD5-RELATED"/>
    <property type="match status" value="1"/>
</dbReference>
<comment type="similarity">
    <text evidence="1">Belongs to the glycerophosphoryl diester phosphodiesterase family.</text>
</comment>
<dbReference type="GO" id="GO:0006629">
    <property type="term" value="P:lipid metabolic process"/>
    <property type="evidence" value="ECO:0007669"/>
    <property type="project" value="InterPro"/>
</dbReference>
<dbReference type="CDD" id="cd08560">
    <property type="entry name" value="GDPD_EcGlpQ_like_1"/>
    <property type="match status" value="1"/>
</dbReference>
<evidence type="ECO:0000256" key="3">
    <source>
        <dbReference type="ARBA" id="ARBA00022729"/>
    </source>
</evidence>
<dbReference type="STRING" id="1233.SAMN05216387_104143"/>
<keyword evidence="10" id="KW-1185">Reference proteome</keyword>
<organism evidence="9 10">
    <name type="scientific">Nitrosovibrio tenuis</name>
    <dbReference type="NCBI Taxonomy" id="1233"/>
    <lineage>
        <taxon>Bacteria</taxon>
        <taxon>Pseudomonadati</taxon>
        <taxon>Pseudomonadota</taxon>
        <taxon>Betaproteobacteria</taxon>
        <taxon>Nitrosomonadales</taxon>
        <taxon>Nitrosomonadaceae</taxon>
        <taxon>Nitrosovibrio</taxon>
    </lineage>
</organism>
<feature type="chain" id="PRO_5011530995" description="glycerophosphodiester phosphodiesterase" evidence="7">
    <location>
        <begin position="30"/>
        <end position="439"/>
    </location>
</feature>
<sequence length="439" mass="48015">MLPRNSILTTLVTFVLMVVLCAFTSTSFANQHHDDGEADRHHDESGAGAVQLGPRPFFLINDMEPSALKSRLKHCESGPFRKSAFSIGHRGAGLQFPEHTKESYEAAARMGAGIVECDVTFTRDKELVCRHSQCDLHTTTNILDTPLAGKCSKPFTPAQFDAAGKLVQEATALCCTSDLTVDEFKSLRGKMDGFNPAATSAKDYLHGTPSWRTDLYSGPTSGTLLTHKESIQLFKRLGVKMTPELKSASVKMPYDSDGDGVGDYTQQAYAQQMIDEYKAESVKPQNVYAQSFDIGDIRYWIAKEPHFGKQAVFLDDANTVAELPTAAQLAAYKAEGINIVAPPIFALLDVDGSGNIVASRYARQAKSAGLDIITWTLERSGILADGDNGFYYQTIDSAIKREGDMMKVLDVLNRDVGILGIFSDWPATVSYYASCMNLK</sequence>
<dbReference type="PANTHER" id="PTHR43620">
    <property type="entry name" value="GLYCEROPHOSPHORYL DIESTER PHOSPHODIESTERASE"/>
    <property type="match status" value="1"/>
</dbReference>
<dbReference type="Proteomes" id="UP000198620">
    <property type="component" value="Unassembled WGS sequence"/>
</dbReference>
<evidence type="ECO:0000256" key="6">
    <source>
        <dbReference type="ARBA" id="ARBA00047512"/>
    </source>
</evidence>
<accession>A0A1H7LSU8</accession>
<dbReference type="RefSeq" id="WP_090828367.1">
    <property type="nucleotide sequence ID" value="NZ_FOBH01000004.1"/>
</dbReference>
<keyword evidence="5" id="KW-0378">Hydrolase</keyword>
<evidence type="ECO:0000313" key="10">
    <source>
        <dbReference type="Proteomes" id="UP000198620"/>
    </source>
</evidence>
<evidence type="ECO:0000256" key="4">
    <source>
        <dbReference type="ARBA" id="ARBA00022798"/>
    </source>
</evidence>
<dbReference type="Gene3D" id="3.20.20.190">
    <property type="entry name" value="Phosphatidylinositol (PI) phosphodiesterase"/>
    <property type="match status" value="1"/>
</dbReference>
<dbReference type="OrthoDB" id="9795622at2"/>
<keyword evidence="4" id="KW-0319">Glycerol metabolism</keyword>
<protein>
    <recommendedName>
        <fullName evidence="2">glycerophosphodiester phosphodiesterase</fullName>
        <ecNumber evidence="2">3.1.4.46</ecNumber>
    </recommendedName>
</protein>
<dbReference type="GO" id="GO:0006071">
    <property type="term" value="P:glycerol metabolic process"/>
    <property type="evidence" value="ECO:0007669"/>
    <property type="project" value="UniProtKB-KW"/>
</dbReference>
<dbReference type="AlphaFoldDB" id="A0A1H7LSU8"/>
<feature type="signal peptide" evidence="7">
    <location>
        <begin position="1"/>
        <end position="29"/>
    </location>
</feature>
<feature type="domain" description="GP-PDE" evidence="8">
    <location>
        <begin position="84"/>
        <end position="416"/>
    </location>
</feature>
<dbReference type="InterPro" id="IPR030395">
    <property type="entry name" value="GP_PDE_dom"/>
</dbReference>
<evidence type="ECO:0000256" key="7">
    <source>
        <dbReference type="SAM" id="SignalP"/>
    </source>
</evidence>
<dbReference type="EC" id="3.1.4.46" evidence="2"/>
<proteinExistence type="inferred from homology"/>
<evidence type="ECO:0000256" key="2">
    <source>
        <dbReference type="ARBA" id="ARBA00012247"/>
    </source>
</evidence>
<keyword evidence="3 7" id="KW-0732">Signal</keyword>
<dbReference type="InterPro" id="IPR017946">
    <property type="entry name" value="PLC-like_Pdiesterase_TIM-brl"/>
</dbReference>
<gene>
    <name evidence="9" type="ORF">SAMN05216387_104143</name>
</gene>
<dbReference type="EMBL" id="FOBH01000004">
    <property type="protein sequence ID" value="SEL01545.1"/>
    <property type="molecule type" value="Genomic_DNA"/>
</dbReference>
<dbReference type="Pfam" id="PF03009">
    <property type="entry name" value="GDPD"/>
    <property type="match status" value="1"/>
</dbReference>
<evidence type="ECO:0000256" key="5">
    <source>
        <dbReference type="ARBA" id="ARBA00022801"/>
    </source>
</evidence>
<comment type="catalytic activity">
    <reaction evidence="6">
        <text>a sn-glycero-3-phosphodiester + H2O = an alcohol + sn-glycerol 3-phosphate + H(+)</text>
        <dbReference type="Rhea" id="RHEA:12969"/>
        <dbReference type="ChEBI" id="CHEBI:15377"/>
        <dbReference type="ChEBI" id="CHEBI:15378"/>
        <dbReference type="ChEBI" id="CHEBI:30879"/>
        <dbReference type="ChEBI" id="CHEBI:57597"/>
        <dbReference type="ChEBI" id="CHEBI:83408"/>
        <dbReference type="EC" id="3.1.4.46"/>
    </reaction>
</comment>
<evidence type="ECO:0000259" key="8">
    <source>
        <dbReference type="PROSITE" id="PS51704"/>
    </source>
</evidence>
<evidence type="ECO:0000313" key="9">
    <source>
        <dbReference type="EMBL" id="SEL01545.1"/>
    </source>
</evidence>
<dbReference type="PROSITE" id="PS51704">
    <property type="entry name" value="GP_PDE"/>
    <property type="match status" value="1"/>
</dbReference>
<reference evidence="9 10" key="1">
    <citation type="submission" date="2016-10" db="EMBL/GenBank/DDBJ databases">
        <authorList>
            <person name="de Groot N.N."/>
        </authorList>
    </citation>
    <scope>NUCLEOTIDE SEQUENCE [LARGE SCALE GENOMIC DNA]</scope>
    <source>
        <strain evidence="9 10">Nv1</strain>
    </source>
</reference>
<dbReference type="GO" id="GO:0008889">
    <property type="term" value="F:glycerophosphodiester phosphodiesterase activity"/>
    <property type="evidence" value="ECO:0007669"/>
    <property type="project" value="UniProtKB-EC"/>
</dbReference>
<dbReference type="SUPFAM" id="SSF51695">
    <property type="entry name" value="PLC-like phosphodiesterases"/>
    <property type="match status" value="1"/>
</dbReference>
<evidence type="ECO:0000256" key="1">
    <source>
        <dbReference type="ARBA" id="ARBA00007277"/>
    </source>
</evidence>
<name>A0A1H7LSU8_9PROT</name>